<keyword evidence="1" id="KW-1133">Transmembrane helix</keyword>
<keyword evidence="3" id="KW-1185">Reference proteome</keyword>
<dbReference type="RefSeq" id="WP_319157077.1">
    <property type="nucleotide sequence ID" value="NZ_CP138359.1"/>
</dbReference>
<dbReference type="KEGG" id="sbil:SANBI_003353"/>
<protein>
    <submittedName>
        <fullName evidence="2">Uncharacterized protein</fullName>
    </submittedName>
</protein>
<keyword evidence="1" id="KW-0472">Membrane</keyword>
<reference evidence="3" key="1">
    <citation type="submission" date="2023-11" db="EMBL/GenBank/DDBJ databases">
        <authorList>
            <person name="Helweg L.P."/>
            <person name="Kiel A."/>
            <person name="Hitz F."/>
            <person name="Ruckert-Reed C."/>
            <person name="Busche T."/>
            <person name="Kaltschmidt B."/>
            <person name="Kaltschmidt C."/>
        </authorList>
    </citation>
    <scope>NUCLEOTIDE SEQUENCE [LARGE SCALE GENOMIC DNA]</scope>
    <source>
        <strain evidence="3">4.1</strain>
    </source>
</reference>
<evidence type="ECO:0000313" key="2">
    <source>
        <dbReference type="EMBL" id="WPF82022.1"/>
    </source>
</evidence>
<accession>A0AAF1BYG5</accession>
<gene>
    <name evidence="2" type="ORF">SANBI_003353</name>
</gene>
<feature type="transmembrane region" description="Helical" evidence="1">
    <location>
        <begin position="7"/>
        <end position="27"/>
    </location>
</feature>
<dbReference type="Proteomes" id="UP001304340">
    <property type="component" value="Chromosome"/>
</dbReference>
<dbReference type="AlphaFoldDB" id="A0AAF1BYG5"/>
<organism evidence="2 3">
    <name type="scientific">Sanguibacter biliveldensis</name>
    <dbReference type="NCBI Taxonomy" id="3030830"/>
    <lineage>
        <taxon>Bacteria</taxon>
        <taxon>Bacillati</taxon>
        <taxon>Actinomycetota</taxon>
        <taxon>Actinomycetes</taxon>
        <taxon>Micrococcales</taxon>
        <taxon>Sanguibacteraceae</taxon>
        <taxon>Sanguibacter</taxon>
    </lineage>
</organism>
<proteinExistence type="predicted"/>
<name>A0AAF1BYG5_9MICO</name>
<dbReference type="EMBL" id="CP138359">
    <property type="protein sequence ID" value="WPF82022.1"/>
    <property type="molecule type" value="Genomic_DNA"/>
</dbReference>
<feature type="transmembrane region" description="Helical" evidence="1">
    <location>
        <begin position="47"/>
        <end position="67"/>
    </location>
</feature>
<keyword evidence="1" id="KW-0812">Transmembrane</keyword>
<evidence type="ECO:0000256" key="1">
    <source>
        <dbReference type="SAM" id="Phobius"/>
    </source>
</evidence>
<sequence>METMTEIALTVGWILSFVVVLVIQVVAARSGGWGADDAATRARYRSLRPYVWGASAVGLLCLLGLVITRNH</sequence>
<evidence type="ECO:0000313" key="3">
    <source>
        <dbReference type="Proteomes" id="UP001304340"/>
    </source>
</evidence>